<evidence type="ECO:0000313" key="2">
    <source>
        <dbReference type="Proteomes" id="UP000243459"/>
    </source>
</evidence>
<sequence length="124" mass="13118">MEARPVRRGRRAARGWLVEKQESPGVLPGGKRGGGGRALARRLPLSYGDWQARGDLIGNWDVRNLGVDGGPRAAVLRRDVGLARISSSVQRAVQGMAAAGGLKALDIRGTCAVMRPSPVRVGRG</sequence>
<organism evidence="1 2">
    <name type="scientific">Asparagus officinalis</name>
    <name type="common">Garden asparagus</name>
    <dbReference type="NCBI Taxonomy" id="4686"/>
    <lineage>
        <taxon>Eukaryota</taxon>
        <taxon>Viridiplantae</taxon>
        <taxon>Streptophyta</taxon>
        <taxon>Embryophyta</taxon>
        <taxon>Tracheophyta</taxon>
        <taxon>Spermatophyta</taxon>
        <taxon>Magnoliopsida</taxon>
        <taxon>Liliopsida</taxon>
        <taxon>Asparagales</taxon>
        <taxon>Asparagaceae</taxon>
        <taxon>Asparagoideae</taxon>
        <taxon>Asparagus</taxon>
    </lineage>
</organism>
<protein>
    <submittedName>
        <fullName evidence="1">Uncharacterized protein</fullName>
    </submittedName>
</protein>
<name>A0A5P1EID0_ASPOF</name>
<proteinExistence type="predicted"/>
<gene>
    <name evidence="1" type="ORF">A4U43_C07F31750</name>
</gene>
<evidence type="ECO:0000313" key="1">
    <source>
        <dbReference type="EMBL" id="ONK64947.1"/>
    </source>
</evidence>
<keyword evidence="2" id="KW-1185">Reference proteome</keyword>
<dbReference type="Proteomes" id="UP000243459">
    <property type="component" value="Chromosome 7"/>
</dbReference>
<accession>A0A5P1EID0</accession>
<dbReference type="EMBL" id="CM007387">
    <property type="protein sequence ID" value="ONK64947.1"/>
    <property type="molecule type" value="Genomic_DNA"/>
</dbReference>
<dbReference type="Gramene" id="ONK64947">
    <property type="protein sequence ID" value="ONK64947"/>
    <property type="gene ID" value="A4U43_C07F31750"/>
</dbReference>
<reference evidence="2" key="1">
    <citation type="journal article" date="2017" name="Nat. Commun.">
        <title>The asparagus genome sheds light on the origin and evolution of a young Y chromosome.</title>
        <authorList>
            <person name="Harkess A."/>
            <person name="Zhou J."/>
            <person name="Xu C."/>
            <person name="Bowers J.E."/>
            <person name="Van der Hulst R."/>
            <person name="Ayyampalayam S."/>
            <person name="Mercati F."/>
            <person name="Riccardi P."/>
            <person name="McKain M.R."/>
            <person name="Kakrana A."/>
            <person name="Tang H."/>
            <person name="Ray J."/>
            <person name="Groenendijk J."/>
            <person name="Arikit S."/>
            <person name="Mathioni S.M."/>
            <person name="Nakano M."/>
            <person name="Shan H."/>
            <person name="Telgmann-Rauber A."/>
            <person name="Kanno A."/>
            <person name="Yue Z."/>
            <person name="Chen H."/>
            <person name="Li W."/>
            <person name="Chen Y."/>
            <person name="Xu X."/>
            <person name="Zhang Y."/>
            <person name="Luo S."/>
            <person name="Chen H."/>
            <person name="Gao J."/>
            <person name="Mao Z."/>
            <person name="Pires J.C."/>
            <person name="Luo M."/>
            <person name="Kudrna D."/>
            <person name="Wing R.A."/>
            <person name="Meyers B.C."/>
            <person name="Yi K."/>
            <person name="Kong H."/>
            <person name="Lavrijsen P."/>
            <person name="Sunseri F."/>
            <person name="Falavigna A."/>
            <person name="Ye Y."/>
            <person name="Leebens-Mack J.H."/>
            <person name="Chen G."/>
        </authorList>
    </citation>
    <scope>NUCLEOTIDE SEQUENCE [LARGE SCALE GENOMIC DNA]</scope>
    <source>
        <strain evidence="2">cv. DH0086</strain>
    </source>
</reference>
<dbReference type="AlphaFoldDB" id="A0A5P1EID0"/>